<feature type="domain" description="HTH cro/C1-type" evidence="1">
    <location>
        <begin position="18"/>
        <end position="79"/>
    </location>
</feature>
<evidence type="ECO:0000313" key="2">
    <source>
        <dbReference type="EMBL" id="KJS58261.1"/>
    </source>
</evidence>
<dbReference type="EMBL" id="JZKH01000125">
    <property type="protein sequence ID" value="KJS58261.1"/>
    <property type="molecule type" value="Genomic_DNA"/>
</dbReference>
<dbReference type="PATRIC" id="fig|359131.3.peg.1309"/>
<accession>A0A0F2T764</accession>
<dbReference type="CDD" id="cd00093">
    <property type="entry name" value="HTH_XRE"/>
    <property type="match status" value="1"/>
</dbReference>
<dbReference type="InterPro" id="IPR010982">
    <property type="entry name" value="Lambda_DNA-bd_dom_sf"/>
</dbReference>
<dbReference type="InterPro" id="IPR001387">
    <property type="entry name" value="Cro/C1-type_HTH"/>
</dbReference>
<dbReference type="PROSITE" id="PS50943">
    <property type="entry name" value="HTH_CROC1"/>
    <property type="match status" value="1"/>
</dbReference>
<sequence>MTQTDWPSKVTARVADALRARRKELGLSAQDVTDACAALGYPIPRTVIANLESGRRASVDVAELLVLAEVLGVPPITMLFPLGTAPTIEVLPGREVSMWDAVAWVTGESREEAMKTPTQTVLNMFREHGILVSVAMLSRELGEEKRREAALARDPEHRAKFLDMVAELDRIHARDIQSLRNWRARMRELEVVPPALPDEFAYLESSETAQ</sequence>
<dbReference type="OrthoDB" id="4161577at2"/>
<dbReference type="Pfam" id="PF01381">
    <property type="entry name" value="HTH_3"/>
    <property type="match status" value="1"/>
</dbReference>
<name>A0A0F2T764_STRR3</name>
<proteinExistence type="predicted"/>
<reference evidence="2 3" key="1">
    <citation type="submission" date="2015-02" db="EMBL/GenBank/DDBJ databases">
        <authorList>
            <person name="Ju K.-S."/>
            <person name="Doroghazi J.R."/>
            <person name="Metcalf W."/>
        </authorList>
    </citation>
    <scope>NUCLEOTIDE SEQUENCE [LARGE SCALE GENOMIC DNA]</scope>
    <source>
        <strain evidence="2 3">ATCC 31215</strain>
    </source>
</reference>
<dbReference type="GO" id="GO:0003677">
    <property type="term" value="F:DNA binding"/>
    <property type="evidence" value="ECO:0007669"/>
    <property type="project" value="InterPro"/>
</dbReference>
<evidence type="ECO:0000313" key="3">
    <source>
        <dbReference type="Proteomes" id="UP000033699"/>
    </source>
</evidence>
<dbReference type="Proteomes" id="UP000033699">
    <property type="component" value="Unassembled WGS sequence"/>
</dbReference>
<keyword evidence="3" id="KW-1185">Reference proteome</keyword>
<dbReference type="SMART" id="SM00530">
    <property type="entry name" value="HTH_XRE"/>
    <property type="match status" value="1"/>
</dbReference>
<protein>
    <recommendedName>
        <fullName evidence="1">HTH cro/C1-type domain-containing protein</fullName>
    </recommendedName>
</protein>
<dbReference type="AlphaFoldDB" id="A0A0F2T764"/>
<organism evidence="2 3">
    <name type="scientific">Streptomyces rubellomurinus (strain ATCC 31215)</name>
    <dbReference type="NCBI Taxonomy" id="359131"/>
    <lineage>
        <taxon>Bacteria</taxon>
        <taxon>Bacillati</taxon>
        <taxon>Actinomycetota</taxon>
        <taxon>Actinomycetes</taxon>
        <taxon>Kitasatosporales</taxon>
        <taxon>Streptomycetaceae</taxon>
        <taxon>Streptomyces</taxon>
    </lineage>
</organism>
<dbReference type="SUPFAM" id="SSF47413">
    <property type="entry name" value="lambda repressor-like DNA-binding domains"/>
    <property type="match status" value="1"/>
</dbReference>
<comment type="caution">
    <text evidence="2">The sequence shown here is derived from an EMBL/GenBank/DDBJ whole genome shotgun (WGS) entry which is preliminary data.</text>
</comment>
<evidence type="ECO:0000259" key="1">
    <source>
        <dbReference type="PROSITE" id="PS50943"/>
    </source>
</evidence>
<dbReference type="RefSeq" id="WP_045704518.1">
    <property type="nucleotide sequence ID" value="NZ_JZKH01000125.1"/>
</dbReference>
<gene>
    <name evidence="2" type="ORF">VM95_34490</name>
</gene>
<dbReference type="Gene3D" id="1.10.260.40">
    <property type="entry name" value="lambda repressor-like DNA-binding domains"/>
    <property type="match status" value="1"/>
</dbReference>